<dbReference type="RefSeq" id="YP_008241395.1">
    <property type="nucleotide sequence ID" value="NC_021796.1"/>
</dbReference>
<dbReference type="InterPro" id="IPR044038">
    <property type="entry name" value="dATP/dGTP_diPOhydrolase_N"/>
</dbReference>
<evidence type="ECO:0000259" key="1">
    <source>
        <dbReference type="Pfam" id="PF18909"/>
    </source>
</evidence>
<dbReference type="OrthoDB" id="12710at10239"/>
<name>R9ZXS6_9CAUD</name>
<accession>R9ZXS6</accession>
<dbReference type="GeneID" id="16796823"/>
<dbReference type="Pfam" id="PF18909">
    <property type="entry name" value="dGTP_diPhyd_N"/>
    <property type="match status" value="1"/>
</dbReference>
<evidence type="ECO:0000313" key="2">
    <source>
        <dbReference type="EMBL" id="AGO48044.1"/>
    </source>
</evidence>
<keyword evidence="3" id="KW-1185">Reference proteome</keyword>
<dbReference type="SUPFAM" id="SSF56784">
    <property type="entry name" value="HAD-like"/>
    <property type="match status" value="1"/>
</dbReference>
<sequence length="309" mass="35414">MGDSVKKFEDMMEDDLFEGLEITIVKPQEDAEKVARTASEGKGGGLRYNSGKLRYDLQHPVATEGLVKVLTKGAEKYAPRNWERGMKWSDVIQSLDRHWAAFKNGEDYDPETGELHINHLQCNAHFLSAYYKIYPQGDDRAHGYLENVKIGLDIDEVLADWLGAWTELRGSDAHPKDWYFDRELMDIFSKMESDGVLNSFFMDIKPLVDPKDISFDVHCYITSRPIDSKITERWLDMHGFPARPVYTVRPGVSKVDIAKREGIEVFVDDSFANFKALNNAGICCFLMDKSHNRKYDVGFKRITNINDII</sequence>
<protein>
    <recommendedName>
        <fullName evidence="1">dATP/dGTP diphosphohydrolase N-terminal domain-containing protein</fullName>
    </recommendedName>
</protein>
<proteinExistence type="predicted"/>
<dbReference type="KEGG" id="vg:16796823"/>
<reference evidence="3" key="2">
    <citation type="submission" date="2013-03" db="EMBL/GenBank/DDBJ databases">
        <title>The Cellulophaga phages: a novel, diverse, and globally ubiquitous model system.</title>
        <authorList>
            <person name="Holmfeldt K."/>
            <person name="Solonenko N."/>
            <person name="Shah M."/>
            <person name="Corrier K."/>
            <person name="Riemann L."/>
            <person name="VerBerkmoes N.C."/>
            <person name="Sullivan M.B."/>
        </authorList>
    </citation>
    <scope>NUCLEOTIDE SEQUENCE [LARGE SCALE GENOMIC DNA]</scope>
</reference>
<evidence type="ECO:0000313" key="3">
    <source>
        <dbReference type="Proteomes" id="UP000014715"/>
    </source>
</evidence>
<organism evidence="2 3">
    <name type="scientific">Cellulophaga phage phi38:1</name>
    <dbReference type="NCBI Taxonomy" id="1327977"/>
    <lineage>
        <taxon>Viruses</taxon>
        <taxon>Duplodnaviria</taxon>
        <taxon>Heunggongvirae</taxon>
        <taxon>Uroviricota</taxon>
        <taxon>Caudoviricetes</taxon>
        <taxon>Pervagoviridae</taxon>
        <taxon>Callevirus</taxon>
        <taxon>Callevirus phi38una</taxon>
    </lineage>
</organism>
<feature type="domain" description="dATP/dGTP diphosphohydrolase N-terminal" evidence="1">
    <location>
        <begin position="44"/>
        <end position="140"/>
    </location>
</feature>
<dbReference type="InterPro" id="IPR036412">
    <property type="entry name" value="HAD-like_sf"/>
</dbReference>
<dbReference type="EMBL" id="KC821614">
    <property type="protein sequence ID" value="AGO48044.1"/>
    <property type="molecule type" value="Genomic_DNA"/>
</dbReference>
<gene>
    <name evidence="2" type="ORF">Phi38:1_gp014</name>
</gene>
<reference evidence="2 3" key="1">
    <citation type="journal article" date="2013" name="Proc. Natl. Acad. Sci. U.S.A.">
        <title>Twelve previously unknown phage genera are ubiquitous in global oceans.</title>
        <authorList>
            <person name="Holmfeldt K."/>
            <person name="Solonenko N."/>
            <person name="Shah M."/>
            <person name="Corrier K."/>
            <person name="Riemann L."/>
            <person name="Verberkmoes N.C."/>
            <person name="Sullivan M.B."/>
        </authorList>
    </citation>
    <scope>NUCLEOTIDE SEQUENCE [LARGE SCALE GENOMIC DNA]</scope>
    <source>
        <strain evidence="2">Phi38:1</strain>
    </source>
</reference>
<dbReference type="Proteomes" id="UP000014715">
    <property type="component" value="Segment"/>
</dbReference>